<evidence type="ECO:0000259" key="14">
    <source>
        <dbReference type="PROSITE" id="PS51915"/>
    </source>
</evidence>
<evidence type="ECO:0000256" key="6">
    <source>
        <dbReference type="ARBA" id="ARBA00022833"/>
    </source>
</evidence>
<keyword evidence="7" id="KW-0805">Transcription regulation</keyword>
<dbReference type="PROSITE" id="PS50157">
    <property type="entry name" value="ZINC_FINGER_C2H2_2"/>
    <property type="match status" value="5"/>
</dbReference>
<dbReference type="PROSITE" id="PS51915">
    <property type="entry name" value="ZAD"/>
    <property type="match status" value="1"/>
</dbReference>
<dbReference type="GO" id="GO:0003700">
    <property type="term" value="F:DNA-binding transcription factor activity"/>
    <property type="evidence" value="ECO:0007669"/>
    <property type="project" value="TreeGrafter"/>
</dbReference>
<dbReference type="FunFam" id="3.30.160.60:FF:000512">
    <property type="entry name" value="zinc finger protein 197 isoform X1"/>
    <property type="match status" value="1"/>
</dbReference>
<keyword evidence="10" id="KW-0539">Nucleus</keyword>
<evidence type="ECO:0000256" key="2">
    <source>
        <dbReference type="ARBA" id="ARBA00006991"/>
    </source>
</evidence>
<keyword evidence="8" id="KW-0238">DNA-binding</keyword>
<dbReference type="AlphaFoldDB" id="A0AAD8AFA1"/>
<protein>
    <submittedName>
        <fullName evidence="15">Uncharacterized protein</fullName>
    </submittedName>
</protein>
<organism evidence="15 16">
    <name type="scientific">Diploptera punctata</name>
    <name type="common">Pacific beetle cockroach</name>
    <dbReference type="NCBI Taxonomy" id="6984"/>
    <lineage>
        <taxon>Eukaryota</taxon>
        <taxon>Metazoa</taxon>
        <taxon>Ecdysozoa</taxon>
        <taxon>Arthropoda</taxon>
        <taxon>Hexapoda</taxon>
        <taxon>Insecta</taxon>
        <taxon>Pterygota</taxon>
        <taxon>Neoptera</taxon>
        <taxon>Polyneoptera</taxon>
        <taxon>Dictyoptera</taxon>
        <taxon>Blattodea</taxon>
        <taxon>Blaberoidea</taxon>
        <taxon>Blaberidae</taxon>
        <taxon>Diplopterinae</taxon>
        <taxon>Diploptera</taxon>
    </lineage>
</organism>
<dbReference type="Gene3D" id="3.40.1800.20">
    <property type="match status" value="1"/>
</dbReference>
<dbReference type="Pfam" id="PF00096">
    <property type="entry name" value="zf-C2H2"/>
    <property type="match status" value="4"/>
</dbReference>
<keyword evidence="16" id="KW-1185">Reference proteome</keyword>
<evidence type="ECO:0000256" key="3">
    <source>
        <dbReference type="ARBA" id="ARBA00022723"/>
    </source>
</evidence>
<evidence type="ECO:0000256" key="7">
    <source>
        <dbReference type="ARBA" id="ARBA00023015"/>
    </source>
</evidence>
<accession>A0AAD8AFA1</accession>
<evidence type="ECO:0000256" key="11">
    <source>
        <dbReference type="PROSITE-ProRule" id="PRU00042"/>
    </source>
</evidence>
<feature type="binding site" evidence="12">
    <location>
        <position position="56"/>
    </location>
    <ligand>
        <name>Zn(2+)</name>
        <dbReference type="ChEBI" id="CHEBI:29105"/>
    </ligand>
</feature>
<dbReference type="FunFam" id="3.30.160.60:FF:002343">
    <property type="entry name" value="Zinc finger protein 33A"/>
    <property type="match status" value="1"/>
</dbReference>
<dbReference type="Proteomes" id="UP001233999">
    <property type="component" value="Unassembled WGS sequence"/>
</dbReference>
<dbReference type="FunFam" id="3.30.160.60:FF:001498">
    <property type="entry name" value="Zinc finger protein 404"/>
    <property type="match status" value="1"/>
</dbReference>
<reference evidence="15" key="1">
    <citation type="journal article" date="2023" name="IScience">
        <title>Live-bearing cockroach genome reveals convergent evolutionary mechanisms linked to viviparity in insects and beyond.</title>
        <authorList>
            <person name="Fouks B."/>
            <person name="Harrison M.C."/>
            <person name="Mikhailova A.A."/>
            <person name="Marchal E."/>
            <person name="English S."/>
            <person name="Carruthers M."/>
            <person name="Jennings E.C."/>
            <person name="Chiamaka E.L."/>
            <person name="Frigard R.A."/>
            <person name="Pippel M."/>
            <person name="Attardo G.M."/>
            <person name="Benoit J.B."/>
            <person name="Bornberg-Bauer E."/>
            <person name="Tobe S.S."/>
        </authorList>
    </citation>
    <scope>NUCLEOTIDE SEQUENCE</scope>
    <source>
        <strain evidence="15">Stay&amp;Tobe</strain>
    </source>
</reference>
<feature type="domain" description="ZAD" evidence="14">
    <location>
        <begin position="7"/>
        <end position="83"/>
    </location>
</feature>
<dbReference type="FunFam" id="3.30.160.60:FF:001442">
    <property type="entry name" value="zinc finger protein 696"/>
    <property type="match status" value="1"/>
</dbReference>
<dbReference type="SUPFAM" id="SSF57716">
    <property type="entry name" value="Glucocorticoid receptor-like (DNA-binding domain)"/>
    <property type="match status" value="1"/>
</dbReference>
<feature type="domain" description="C2H2-type" evidence="13">
    <location>
        <begin position="216"/>
        <end position="243"/>
    </location>
</feature>
<feature type="domain" description="C2H2-type" evidence="13">
    <location>
        <begin position="340"/>
        <end position="367"/>
    </location>
</feature>
<evidence type="ECO:0000313" key="15">
    <source>
        <dbReference type="EMBL" id="KAJ9597571.1"/>
    </source>
</evidence>
<dbReference type="GO" id="GO:0000978">
    <property type="term" value="F:RNA polymerase II cis-regulatory region sequence-specific DNA binding"/>
    <property type="evidence" value="ECO:0007669"/>
    <property type="project" value="TreeGrafter"/>
</dbReference>
<feature type="binding site" evidence="12">
    <location>
        <position position="12"/>
    </location>
    <ligand>
        <name>Zn(2+)</name>
        <dbReference type="ChEBI" id="CHEBI:29105"/>
    </ligand>
</feature>
<dbReference type="Pfam" id="PF07776">
    <property type="entry name" value="zf-AD"/>
    <property type="match status" value="1"/>
</dbReference>
<comment type="similarity">
    <text evidence="2">Belongs to the krueppel C2H2-type zinc-finger protein family.</text>
</comment>
<name>A0AAD8AFA1_DIPPU</name>
<feature type="binding site" evidence="12">
    <location>
        <position position="59"/>
    </location>
    <ligand>
        <name>Zn(2+)</name>
        <dbReference type="ChEBI" id="CHEBI:29105"/>
    </ligand>
</feature>
<feature type="domain" description="C2H2-type" evidence="13">
    <location>
        <begin position="284"/>
        <end position="311"/>
    </location>
</feature>
<dbReference type="PANTHER" id="PTHR24390">
    <property type="entry name" value="ZINC FINGER PROTEIN"/>
    <property type="match status" value="1"/>
</dbReference>
<dbReference type="SUPFAM" id="SSF57667">
    <property type="entry name" value="beta-beta-alpha zinc fingers"/>
    <property type="match status" value="4"/>
</dbReference>
<dbReference type="GO" id="GO:0042802">
    <property type="term" value="F:identical protein binding"/>
    <property type="evidence" value="ECO:0007669"/>
    <property type="project" value="UniProtKB-ARBA"/>
</dbReference>
<evidence type="ECO:0000256" key="9">
    <source>
        <dbReference type="ARBA" id="ARBA00023163"/>
    </source>
</evidence>
<evidence type="ECO:0000256" key="10">
    <source>
        <dbReference type="ARBA" id="ARBA00023242"/>
    </source>
</evidence>
<evidence type="ECO:0000313" key="16">
    <source>
        <dbReference type="Proteomes" id="UP001233999"/>
    </source>
</evidence>
<dbReference type="InterPro" id="IPR036236">
    <property type="entry name" value="Znf_C2H2_sf"/>
</dbReference>
<keyword evidence="4" id="KW-0677">Repeat</keyword>
<evidence type="ECO:0000256" key="12">
    <source>
        <dbReference type="PROSITE-ProRule" id="PRU01263"/>
    </source>
</evidence>
<dbReference type="SMART" id="SM00355">
    <property type="entry name" value="ZnF_C2H2"/>
    <property type="match status" value="5"/>
</dbReference>
<comment type="subcellular location">
    <subcellularLocation>
        <location evidence="1">Nucleus</location>
    </subcellularLocation>
</comment>
<evidence type="ECO:0000256" key="5">
    <source>
        <dbReference type="ARBA" id="ARBA00022771"/>
    </source>
</evidence>
<feature type="domain" description="C2H2-type" evidence="13">
    <location>
        <begin position="256"/>
        <end position="283"/>
    </location>
</feature>
<keyword evidence="9" id="KW-0804">Transcription</keyword>
<dbReference type="SMART" id="SM00868">
    <property type="entry name" value="zf-AD"/>
    <property type="match status" value="1"/>
</dbReference>
<dbReference type="GO" id="GO:0008270">
    <property type="term" value="F:zinc ion binding"/>
    <property type="evidence" value="ECO:0007669"/>
    <property type="project" value="UniProtKB-UniRule"/>
</dbReference>
<proteinExistence type="inferred from homology"/>
<dbReference type="GO" id="GO:0006357">
    <property type="term" value="P:regulation of transcription by RNA polymerase II"/>
    <property type="evidence" value="ECO:0007669"/>
    <property type="project" value="TreeGrafter"/>
</dbReference>
<dbReference type="PANTHER" id="PTHR24390:SF159">
    <property type="entry name" value="GROWTH FACTOR INDEPENDENT 1 TRANSCRIPTIONAL REPRESSOR"/>
    <property type="match status" value="1"/>
</dbReference>
<dbReference type="InterPro" id="IPR012934">
    <property type="entry name" value="Znf_AD"/>
</dbReference>
<dbReference type="Gene3D" id="3.30.160.60">
    <property type="entry name" value="Classic Zinc Finger"/>
    <property type="match status" value="6"/>
</dbReference>
<reference evidence="15" key="2">
    <citation type="submission" date="2023-05" db="EMBL/GenBank/DDBJ databases">
        <authorList>
            <person name="Fouks B."/>
        </authorList>
    </citation>
    <scope>NUCLEOTIDE SEQUENCE</scope>
    <source>
        <strain evidence="15">Stay&amp;Tobe</strain>
        <tissue evidence="15">Testes</tissue>
    </source>
</reference>
<evidence type="ECO:0000256" key="1">
    <source>
        <dbReference type="ARBA" id="ARBA00004123"/>
    </source>
</evidence>
<gene>
    <name evidence="15" type="ORF">L9F63_011572</name>
</gene>
<comment type="caution">
    <text evidence="15">The sequence shown here is derived from an EMBL/GenBank/DDBJ whole genome shotgun (WGS) entry which is preliminary data.</text>
</comment>
<dbReference type="GO" id="GO:0005634">
    <property type="term" value="C:nucleus"/>
    <property type="evidence" value="ECO:0007669"/>
    <property type="project" value="UniProtKB-SubCell"/>
</dbReference>
<evidence type="ECO:0000259" key="13">
    <source>
        <dbReference type="PROSITE" id="PS50157"/>
    </source>
</evidence>
<keyword evidence="6 12" id="KW-0862">Zinc</keyword>
<sequence>MTLNLKEICRLCMTKKGSLSPLFFGKTNVTSLSSKLMNFVPDLKLCVNDGLPGQICKRCSRLVNLSFKFKQQCENSDVTLRQYLKSHVTEVEEKSSGSLLKRDKTWDNYSEVKFEVAADSCGDDTNNTEDNEECIYQPTITEDDIDTREVEVMKSELTSEQNKTNQPGKKNMKNDLNKVSMEKCSAVETSDAGDKIEKTDKIVKKRRRVRGDKKGYLCQDCGKNFSYETHLLLHRRTHTGEKPFSCNVCGECEKPFLCTYCGKSFSRSDTLTKHSRSHTGERPFHCAVCGNNFGRRSILTNHIRTHSGEKPYLCTECGQRFTQSYDLTKHMRSHTGEKPYRCTVCRTSFCQRNSLTKHMKTHSTETAFPCLDFSKGLSYKIESLNVMPHTDQVRLLADTF</sequence>
<feature type="binding site" evidence="12">
    <location>
        <position position="9"/>
    </location>
    <ligand>
        <name>Zn(2+)</name>
        <dbReference type="ChEBI" id="CHEBI:29105"/>
    </ligand>
</feature>
<dbReference type="PROSITE" id="PS00028">
    <property type="entry name" value="ZINC_FINGER_C2H2_1"/>
    <property type="match status" value="5"/>
</dbReference>
<evidence type="ECO:0000256" key="4">
    <source>
        <dbReference type="ARBA" id="ARBA00022737"/>
    </source>
</evidence>
<dbReference type="InterPro" id="IPR013087">
    <property type="entry name" value="Znf_C2H2_type"/>
</dbReference>
<evidence type="ECO:0000256" key="8">
    <source>
        <dbReference type="ARBA" id="ARBA00023125"/>
    </source>
</evidence>
<dbReference type="FunFam" id="3.30.160.60:FF:000508">
    <property type="entry name" value="Myeloid zinc finger 1"/>
    <property type="match status" value="1"/>
</dbReference>
<keyword evidence="5 11" id="KW-0863">Zinc-finger</keyword>
<dbReference type="EMBL" id="JASPKZ010001600">
    <property type="protein sequence ID" value="KAJ9597571.1"/>
    <property type="molecule type" value="Genomic_DNA"/>
</dbReference>
<feature type="domain" description="C2H2-type" evidence="13">
    <location>
        <begin position="312"/>
        <end position="339"/>
    </location>
</feature>
<keyword evidence="3 12" id="KW-0479">Metal-binding</keyword>